<dbReference type="KEGG" id="cwa:CwatDRAFT_2739"/>
<proteinExistence type="predicted"/>
<dbReference type="RefSeq" id="WP_007306068.1">
    <property type="nucleotide sequence ID" value="NZ_AADV02000033.1"/>
</dbReference>
<evidence type="ECO:0000313" key="2">
    <source>
        <dbReference type="Proteomes" id="UP000003922"/>
    </source>
</evidence>
<accession>Q4C266</accession>
<name>Q4C266_CROWT</name>
<dbReference type="Proteomes" id="UP000003922">
    <property type="component" value="Unassembled WGS sequence"/>
</dbReference>
<reference evidence="1" key="1">
    <citation type="submission" date="2004-02" db="EMBL/GenBank/DDBJ databases">
        <authorList>
            <consortium name="DOE Joint Genome Institute"/>
        </authorList>
    </citation>
    <scope>NUCLEOTIDE SEQUENCE [LARGE SCALE GENOMIC DNA]</scope>
    <source>
        <strain evidence="1">WH 8501</strain>
    </source>
</reference>
<sequence length="84" mass="9753">MPSRYSIIQYVPNPIADERINIGVLAFDENLVKVSFLKNWQRVKDFGGEKIDFLQDFAERMQVQANHGLLFPGDENNETPKQDR</sequence>
<protein>
    <recommendedName>
        <fullName evidence="3">DUF3037 domain-containing protein</fullName>
    </recommendedName>
</protein>
<keyword evidence="2" id="KW-1185">Reference proteome</keyword>
<dbReference type="OrthoDB" id="456006at2"/>
<dbReference type="AlphaFoldDB" id="Q4C266"/>
<evidence type="ECO:0008006" key="3">
    <source>
        <dbReference type="Google" id="ProtNLM"/>
    </source>
</evidence>
<gene>
    <name evidence="1" type="ORF">CwatDRAFT_2739</name>
</gene>
<evidence type="ECO:0000313" key="1">
    <source>
        <dbReference type="EMBL" id="EAM50232.1"/>
    </source>
</evidence>
<dbReference type="InterPro" id="IPR021398">
    <property type="entry name" value="DUF3037"/>
</dbReference>
<dbReference type="EMBL" id="AADV02000033">
    <property type="protein sequence ID" value="EAM50232.1"/>
    <property type="molecule type" value="Genomic_DNA"/>
</dbReference>
<comment type="caution">
    <text evidence="1">The sequence shown here is derived from an EMBL/GenBank/DDBJ whole genome shotgun (WGS) entry which is preliminary data.</text>
</comment>
<reference evidence="1" key="3">
    <citation type="submission" date="2016-12" db="EMBL/GenBank/DDBJ databases">
        <title>Annotation of the draft genome assembly of Crocosphaera watsonii WH 8501.</title>
        <authorList>
            <consortium name="US DOE Joint Genome Institute (JGI-ORNL)"/>
            <person name="Larimer F."/>
            <person name="Land M."/>
        </authorList>
    </citation>
    <scope>NUCLEOTIDE SEQUENCE</scope>
    <source>
        <strain evidence="1">WH 8501</strain>
    </source>
</reference>
<organism evidence="1 2">
    <name type="scientific">Crocosphaera watsonii WH 8501</name>
    <dbReference type="NCBI Taxonomy" id="165597"/>
    <lineage>
        <taxon>Bacteria</taxon>
        <taxon>Bacillati</taxon>
        <taxon>Cyanobacteriota</taxon>
        <taxon>Cyanophyceae</taxon>
        <taxon>Oscillatoriophycideae</taxon>
        <taxon>Chroococcales</taxon>
        <taxon>Aphanothecaceae</taxon>
        <taxon>Crocosphaera</taxon>
    </lineage>
</organism>
<dbReference type="Pfam" id="PF11236">
    <property type="entry name" value="DUF3037"/>
    <property type="match status" value="1"/>
</dbReference>
<reference evidence="1" key="2">
    <citation type="submission" date="2005-06" db="EMBL/GenBank/DDBJ databases">
        <title>Sequencing of the draft genome and assembly of Crocosphaera watsonii WH 8501.</title>
        <authorList>
            <consortium name="US DOE Joint Genome Institute (JGI-PGF)"/>
            <person name="Copeland A."/>
            <person name="Lucas S."/>
            <person name="Lapidus A."/>
            <person name="Barry K."/>
            <person name="Detter C."/>
            <person name="Glavina T."/>
            <person name="Hammon N."/>
            <person name="Israni S."/>
            <person name="Pitluck S."/>
            <person name="Richardson P."/>
        </authorList>
    </citation>
    <scope>NUCLEOTIDE SEQUENCE [LARGE SCALE GENOMIC DNA]</scope>
    <source>
        <strain evidence="1">WH 8501</strain>
    </source>
</reference>